<reference evidence="2 3" key="1">
    <citation type="journal article" date="2024" name="Commun. Biol.">
        <title>Comparative genomic analysis of thermophilic fungi reveals convergent evolutionary adaptations and gene losses.</title>
        <authorList>
            <person name="Steindorff A.S."/>
            <person name="Aguilar-Pontes M.V."/>
            <person name="Robinson A.J."/>
            <person name="Andreopoulos B."/>
            <person name="LaButti K."/>
            <person name="Kuo A."/>
            <person name="Mondo S."/>
            <person name="Riley R."/>
            <person name="Otillar R."/>
            <person name="Haridas S."/>
            <person name="Lipzen A."/>
            <person name="Grimwood J."/>
            <person name="Schmutz J."/>
            <person name="Clum A."/>
            <person name="Reid I.D."/>
            <person name="Moisan M.C."/>
            <person name="Butler G."/>
            <person name="Nguyen T.T.M."/>
            <person name="Dewar K."/>
            <person name="Conant G."/>
            <person name="Drula E."/>
            <person name="Henrissat B."/>
            <person name="Hansel C."/>
            <person name="Singer S."/>
            <person name="Hutchinson M.I."/>
            <person name="de Vries R.P."/>
            <person name="Natvig D.O."/>
            <person name="Powell A.J."/>
            <person name="Tsang A."/>
            <person name="Grigoriev I.V."/>
        </authorList>
    </citation>
    <scope>NUCLEOTIDE SEQUENCE [LARGE SCALE GENOMIC DNA]</scope>
    <source>
        <strain evidence="2 3">CBS 494.80</strain>
    </source>
</reference>
<evidence type="ECO:0000256" key="1">
    <source>
        <dbReference type="SAM" id="MobiDB-lite"/>
    </source>
</evidence>
<dbReference type="EMBL" id="JAZHXI010000010">
    <property type="protein sequence ID" value="KAL2067139.1"/>
    <property type="molecule type" value="Genomic_DNA"/>
</dbReference>
<sequence length="20" mass="2167">MAPERLIPYAIPPIDSQTPG</sequence>
<keyword evidence="3" id="KW-1185">Reference proteome</keyword>
<gene>
    <name evidence="2" type="ORF">VTL71DRAFT_1563</name>
</gene>
<protein>
    <submittedName>
        <fullName evidence="2">Uncharacterized protein</fullName>
    </submittedName>
</protein>
<evidence type="ECO:0000313" key="2">
    <source>
        <dbReference type="EMBL" id="KAL2067139.1"/>
    </source>
</evidence>
<organism evidence="2 3">
    <name type="scientific">Oculimacula yallundae</name>
    <dbReference type="NCBI Taxonomy" id="86028"/>
    <lineage>
        <taxon>Eukaryota</taxon>
        <taxon>Fungi</taxon>
        <taxon>Dikarya</taxon>
        <taxon>Ascomycota</taxon>
        <taxon>Pezizomycotina</taxon>
        <taxon>Leotiomycetes</taxon>
        <taxon>Helotiales</taxon>
        <taxon>Ploettnerulaceae</taxon>
        <taxon>Oculimacula</taxon>
    </lineage>
</organism>
<name>A0ABR4CB61_9HELO</name>
<evidence type="ECO:0000313" key="3">
    <source>
        <dbReference type="Proteomes" id="UP001595075"/>
    </source>
</evidence>
<accession>A0ABR4CB61</accession>
<comment type="caution">
    <text evidence="2">The sequence shown here is derived from an EMBL/GenBank/DDBJ whole genome shotgun (WGS) entry which is preliminary data.</text>
</comment>
<dbReference type="Proteomes" id="UP001595075">
    <property type="component" value="Unassembled WGS sequence"/>
</dbReference>
<feature type="region of interest" description="Disordered" evidence="1">
    <location>
        <begin position="1"/>
        <end position="20"/>
    </location>
</feature>
<proteinExistence type="predicted"/>